<keyword evidence="12 14" id="KW-0472">Membrane</keyword>
<dbReference type="HOGENOM" id="CLU_009289_1_2_6"/>
<keyword evidence="19" id="KW-1185">Reference proteome</keyword>
<feature type="transmembrane region" description="Helical" evidence="14">
    <location>
        <begin position="21"/>
        <end position="41"/>
    </location>
</feature>
<gene>
    <name evidence="14" type="primary">mrdA</name>
    <name evidence="18" type="ordered locus">Tgr7_2711</name>
</gene>
<sequence length="618" mass="69252">MAVRQAIKNHQQEQRLFFSRAVIMVLVVLILVGTLATRLTFLQVVNYSHFTTLSQNNRVRLEAVPPPRGLIYDRNGVVLAENRPSYQLEITPEQVRDLEDTLARLTDLLSLEEAEITRFRRELRGKRPFQAVPVKLNMSDEEVAIFAINRHLFPGVDIQARLARHYPLGEEMAHVVGYVGRIDERELARIDRRNYSGTTHIGKIGVERFYEDVLHGRVGYQKVEVNAQGRVLRVLEREAPVPGRDLVLSLDVGLQAAARRALEGRNGAVVAMDPNTGEVLALVSKPSFDPNLFVHGIPASVFNELRNDRYQPLFNRALSGQYPPGSTIKPIVGLAGLEAGVTTAARTMFARGYFQLPNDDRRYRDWRREGHGLVNLDKAIAQSSDVYFYDLGVRMGIDRMSPFLGQFGLGQVTGLDTTGERPGLLPSREWKRATQNMPWFPGETVITSIGQGYMLATPLQMASMTSTIATRGERVRPHLLRGIIDPVSGDLRLHETEWLTPVQVSRPEHWDQVIQPMINSVHRSNGTAYWSTGRFIRGYTLAGKTGTAQVFGLAEDEEYDEEGLAKHLRDHALFIGYAPAEAPRIAVAVISEHGGSGGRVAAPIAREVIDYYLLREER</sequence>
<dbReference type="Gene3D" id="3.30.1390.30">
    <property type="entry name" value="Penicillin-binding protein 2a, domain 3"/>
    <property type="match status" value="1"/>
</dbReference>
<evidence type="ECO:0000256" key="1">
    <source>
        <dbReference type="ARBA" id="ARBA00004167"/>
    </source>
</evidence>
<feature type="coiled-coil region" evidence="15">
    <location>
        <begin position="95"/>
        <end position="122"/>
    </location>
</feature>
<dbReference type="GO" id="GO:0006508">
    <property type="term" value="P:proteolysis"/>
    <property type="evidence" value="ECO:0007669"/>
    <property type="project" value="UniProtKB-KW"/>
</dbReference>
<dbReference type="Pfam" id="PF03717">
    <property type="entry name" value="PBP_dimer"/>
    <property type="match status" value="1"/>
</dbReference>
<feature type="active site" description="Acyl-ester intermediate" evidence="14">
    <location>
        <position position="326"/>
    </location>
</feature>
<dbReference type="SUPFAM" id="SSF56519">
    <property type="entry name" value="Penicillin binding protein dimerisation domain"/>
    <property type="match status" value="1"/>
</dbReference>
<evidence type="ECO:0000256" key="4">
    <source>
        <dbReference type="ARBA" id="ARBA00022519"/>
    </source>
</evidence>
<dbReference type="GO" id="GO:0071972">
    <property type="term" value="F:peptidoglycan L,D-transpeptidase activity"/>
    <property type="evidence" value="ECO:0007669"/>
    <property type="project" value="TreeGrafter"/>
</dbReference>
<dbReference type="InterPro" id="IPR012338">
    <property type="entry name" value="Beta-lactam/transpept-like"/>
</dbReference>
<dbReference type="GO" id="GO:0009252">
    <property type="term" value="P:peptidoglycan biosynthetic process"/>
    <property type="evidence" value="ECO:0007669"/>
    <property type="project" value="UniProtKB-UniRule"/>
</dbReference>
<keyword evidence="15" id="KW-0175">Coiled coil</keyword>
<dbReference type="InterPro" id="IPR001460">
    <property type="entry name" value="PCN-bd_Tpept"/>
</dbReference>
<name>B8GMX1_THISH</name>
<feature type="domain" description="Penicillin-binding protein transpeptidase" evidence="16">
    <location>
        <begin position="267"/>
        <end position="609"/>
    </location>
</feature>
<evidence type="ECO:0000256" key="7">
    <source>
        <dbReference type="ARBA" id="ARBA00022692"/>
    </source>
</evidence>
<evidence type="ECO:0000256" key="13">
    <source>
        <dbReference type="ARBA" id="ARBA00023316"/>
    </source>
</evidence>
<evidence type="ECO:0000256" key="14">
    <source>
        <dbReference type="HAMAP-Rule" id="MF_02081"/>
    </source>
</evidence>
<dbReference type="GO" id="GO:0008360">
    <property type="term" value="P:regulation of cell shape"/>
    <property type="evidence" value="ECO:0007669"/>
    <property type="project" value="UniProtKB-KW"/>
</dbReference>
<evidence type="ECO:0000256" key="8">
    <source>
        <dbReference type="ARBA" id="ARBA00022801"/>
    </source>
</evidence>
<dbReference type="GO" id="GO:0008658">
    <property type="term" value="F:penicillin binding"/>
    <property type="evidence" value="ECO:0007669"/>
    <property type="project" value="UniProtKB-UniRule"/>
</dbReference>
<organism evidence="18 19">
    <name type="scientific">Thioalkalivibrio sulfidiphilus (strain HL-EbGR7)</name>
    <dbReference type="NCBI Taxonomy" id="396588"/>
    <lineage>
        <taxon>Bacteria</taxon>
        <taxon>Pseudomonadati</taxon>
        <taxon>Pseudomonadota</taxon>
        <taxon>Gammaproteobacteria</taxon>
        <taxon>Chromatiales</taxon>
        <taxon>Ectothiorhodospiraceae</taxon>
        <taxon>Thioalkalivibrio</taxon>
    </lineage>
</organism>
<keyword evidence="7 14" id="KW-0812">Transmembrane</keyword>
<dbReference type="eggNOG" id="COG0768">
    <property type="taxonomic scope" value="Bacteria"/>
</dbReference>
<dbReference type="STRING" id="396588.Tgr7_2711"/>
<dbReference type="Gene3D" id="3.40.710.10">
    <property type="entry name" value="DD-peptidase/beta-lactamase superfamily"/>
    <property type="match status" value="1"/>
</dbReference>
<feature type="domain" description="Penicillin-binding protein dimerisation" evidence="17">
    <location>
        <begin position="64"/>
        <end position="235"/>
    </location>
</feature>
<keyword evidence="6 14" id="KW-0645">Protease</keyword>
<keyword evidence="13 14" id="KW-0961">Cell wall biogenesis/degradation</keyword>
<dbReference type="EMBL" id="CP001339">
    <property type="protein sequence ID" value="ACL73786.1"/>
    <property type="molecule type" value="Genomic_DNA"/>
</dbReference>
<proteinExistence type="inferred from homology"/>
<evidence type="ECO:0000259" key="16">
    <source>
        <dbReference type="Pfam" id="PF00905"/>
    </source>
</evidence>
<keyword evidence="3 14" id="KW-1003">Cell membrane</keyword>
<dbReference type="InterPro" id="IPR036138">
    <property type="entry name" value="PBP_dimer_sf"/>
</dbReference>
<dbReference type="GO" id="GO:0005886">
    <property type="term" value="C:plasma membrane"/>
    <property type="evidence" value="ECO:0007669"/>
    <property type="project" value="UniProtKB-SubCell"/>
</dbReference>
<dbReference type="GO" id="GO:0071555">
    <property type="term" value="P:cell wall organization"/>
    <property type="evidence" value="ECO:0007669"/>
    <property type="project" value="UniProtKB-KW"/>
</dbReference>
<evidence type="ECO:0000259" key="17">
    <source>
        <dbReference type="Pfam" id="PF03717"/>
    </source>
</evidence>
<dbReference type="AlphaFoldDB" id="B8GMX1"/>
<comment type="caution">
    <text evidence="14">Lacks conserved residue(s) required for the propagation of feature annotation.</text>
</comment>
<dbReference type="InterPro" id="IPR017790">
    <property type="entry name" value="Penicillin-binding_protein_2"/>
</dbReference>
<keyword evidence="18" id="KW-0808">Transferase</keyword>
<dbReference type="Pfam" id="PF00905">
    <property type="entry name" value="Transpeptidase"/>
    <property type="match status" value="1"/>
</dbReference>
<dbReference type="NCBIfam" id="TIGR03423">
    <property type="entry name" value="pbp2_mrdA"/>
    <property type="match status" value="1"/>
</dbReference>
<dbReference type="SUPFAM" id="SSF56601">
    <property type="entry name" value="beta-lactamase/transpeptidase-like"/>
    <property type="match status" value="1"/>
</dbReference>
<evidence type="ECO:0000256" key="6">
    <source>
        <dbReference type="ARBA" id="ARBA00022670"/>
    </source>
</evidence>
<comment type="pathway">
    <text evidence="14">Cell wall biogenesis; peptidoglycan biosynthesis.</text>
</comment>
<dbReference type="UniPathway" id="UPA00219"/>
<keyword evidence="5 14" id="KW-0121">Carboxypeptidase</keyword>
<comment type="function">
    <text evidence="14">Catalyzes cross-linking of the peptidoglycan cell wall.</text>
</comment>
<dbReference type="Gene3D" id="3.90.1310.10">
    <property type="entry name" value="Penicillin-binding protein 2a (Domain 2)"/>
    <property type="match status" value="1"/>
</dbReference>
<dbReference type="InterPro" id="IPR050515">
    <property type="entry name" value="Beta-lactam/transpept"/>
</dbReference>
<evidence type="ECO:0000313" key="18">
    <source>
        <dbReference type="EMBL" id="ACL73786.1"/>
    </source>
</evidence>
<dbReference type="FunFam" id="3.40.710.10:FF:000024">
    <property type="entry name" value="Penicillin-binding protein 2"/>
    <property type="match status" value="1"/>
</dbReference>
<keyword evidence="9 14" id="KW-0133">Cell shape</keyword>
<evidence type="ECO:0000256" key="9">
    <source>
        <dbReference type="ARBA" id="ARBA00022960"/>
    </source>
</evidence>
<evidence type="ECO:0000256" key="5">
    <source>
        <dbReference type="ARBA" id="ARBA00022645"/>
    </source>
</evidence>
<keyword evidence="18" id="KW-0328">Glycosyltransferase</keyword>
<keyword evidence="10 14" id="KW-0573">Peptidoglycan synthesis</keyword>
<evidence type="ECO:0000256" key="12">
    <source>
        <dbReference type="ARBA" id="ARBA00023136"/>
    </source>
</evidence>
<dbReference type="HAMAP" id="MF_02081">
    <property type="entry name" value="MrdA_transpept"/>
    <property type="match status" value="1"/>
</dbReference>
<reference evidence="18 19" key="1">
    <citation type="journal article" date="2011" name="Stand. Genomic Sci.">
        <title>Complete genome sequence of 'Thioalkalivibrio sulfidophilus' HL-EbGr7.</title>
        <authorList>
            <person name="Muyzer G."/>
            <person name="Sorokin D.Y."/>
            <person name="Mavromatis K."/>
            <person name="Lapidus A."/>
            <person name="Clum A."/>
            <person name="Ivanova N."/>
            <person name="Pati A."/>
            <person name="d'Haeseleer P."/>
            <person name="Woyke T."/>
            <person name="Kyrpides N.C."/>
        </authorList>
    </citation>
    <scope>NUCLEOTIDE SEQUENCE [LARGE SCALE GENOMIC DNA]</scope>
    <source>
        <strain evidence="18 19">HL-EbGR7</strain>
    </source>
</reference>
<accession>B8GMX1</accession>
<dbReference type="Proteomes" id="UP000002383">
    <property type="component" value="Chromosome"/>
</dbReference>
<dbReference type="RefSeq" id="WP_012639261.1">
    <property type="nucleotide sequence ID" value="NC_011901.1"/>
</dbReference>
<evidence type="ECO:0000256" key="3">
    <source>
        <dbReference type="ARBA" id="ARBA00022475"/>
    </source>
</evidence>
<evidence type="ECO:0000256" key="2">
    <source>
        <dbReference type="ARBA" id="ARBA00004236"/>
    </source>
</evidence>
<keyword evidence="11 14" id="KW-1133">Transmembrane helix</keyword>
<comment type="catalytic activity">
    <reaction evidence="14">
        <text>Preferential cleavage: (Ac)2-L-Lys-D-Ala-|-D-Ala. Also transpeptidation of peptidyl-alanyl moieties that are N-acyl substituents of D-alanine.</text>
        <dbReference type="EC" id="3.4.16.4"/>
    </reaction>
</comment>
<dbReference type="PANTHER" id="PTHR30627:SF2">
    <property type="entry name" value="PEPTIDOGLYCAN D,D-TRANSPEPTIDASE MRDA"/>
    <property type="match status" value="1"/>
</dbReference>
<dbReference type="InterPro" id="IPR005311">
    <property type="entry name" value="PBP_dimer"/>
</dbReference>
<evidence type="ECO:0000256" key="15">
    <source>
        <dbReference type="SAM" id="Coils"/>
    </source>
</evidence>
<keyword evidence="8 14" id="KW-0378">Hydrolase</keyword>
<dbReference type="GO" id="GO:0016757">
    <property type="term" value="F:glycosyltransferase activity"/>
    <property type="evidence" value="ECO:0007669"/>
    <property type="project" value="UniProtKB-KW"/>
</dbReference>
<dbReference type="GO" id="GO:0009002">
    <property type="term" value="F:serine-type D-Ala-D-Ala carboxypeptidase activity"/>
    <property type="evidence" value="ECO:0007669"/>
    <property type="project" value="UniProtKB-UniRule"/>
</dbReference>
<dbReference type="OrthoDB" id="9766847at2"/>
<comment type="similarity">
    <text evidence="14">Belongs to the transpeptidase family. MrdA subfamily.</text>
</comment>
<dbReference type="EC" id="3.4.16.4" evidence="14"/>
<dbReference type="PANTHER" id="PTHR30627">
    <property type="entry name" value="PEPTIDOGLYCAN D,D-TRANSPEPTIDASE"/>
    <property type="match status" value="1"/>
</dbReference>
<comment type="subcellular location">
    <subcellularLocation>
        <location evidence="14">Cell inner membrane</location>
        <topology evidence="14">Single-pass membrane protein</topology>
    </subcellularLocation>
    <subcellularLocation>
        <location evidence="2">Cell membrane</location>
    </subcellularLocation>
    <subcellularLocation>
        <location evidence="1">Membrane</location>
        <topology evidence="1">Single-pass membrane protein</topology>
    </subcellularLocation>
</comment>
<keyword evidence="4 14" id="KW-0997">Cell inner membrane</keyword>
<evidence type="ECO:0000313" key="19">
    <source>
        <dbReference type="Proteomes" id="UP000002383"/>
    </source>
</evidence>
<evidence type="ECO:0000256" key="11">
    <source>
        <dbReference type="ARBA" id="ARBA00022989"/>
    </source>
</evidence>
<evidence type="ECO:0000256" key="10">
    <source>
        <dbReference type="ARBA" id="ARBA00022984"/>
    </source>
</evidence>
<dbReference type="KEGG" id="tgr:Tgr7_2711"/>
<protein>
    <recommendedName>
        <fullName evidence="14">Peptidoglycan D,D-transpeptidase MrdA</fullName>
        <ecNumber evidence="14">3.4.16.4</ecNumber>
    </recommendedName>
    <alternativeName>
        <fullName evidence="14">Penicillin-binding protein 2</fullName>
        <shortName evidence="14">PBP-2</shortName>
    </alternativeName>
</protein>